<comment type="caution">
    <text evidence="2">The sequence shown here is derived from an EMBL/GenBank/DDBJ whole genome shotgun (WGS) entry which is preliminary data.</text>
</comment>
<dbReference type="AlphaFoldDB" id="A0AAV5RK76"/>
<reference evidence="2 3" key="1">
    <citation type="journal article" date="2023" name="Elife">
        <title>Identification of key yeast species and microbe-microbe interactions impacting larval growth of Drosophila in the wild.</title>
        <authorList>
            <person name="Mure A."/>
            <person name="Sugiura Y."/>
            <person name="Maeda R."/>
            <person name="Honda K."/>
            <person name="Sakurai N."/>
            <person name="Takahashi Y."/>
            <person name="Watada M."/>
            <person name="Katoh T."/>
            <person name="Gotoh A."/>
            <person name="Gotoh Y."/>
            <person name="Taniguchi I."/>
            <person name="Nakamura K."/>
            <person name="Hayashi T."/>
            <person name="Katayama T."/>
            <person name="Uemura T."/>
            <person name="Hattori Y."/>
        </authorList>
    </citation>
    <scope>NUCLEOTIDE SEQUENCE [LARGE SCALE GENOMIC DNA]</scope>
    <source>
        <strain evidence="2 3">SB-73</strain>
    </source>
</reference>
<feature type="coiled-coil region" evidence="1">
    <location>
        <begin position="94"/>
        <end position="139"/>
    </location>
</feature>
<name>A0AAV5RK76_STABA</name>
<evidence type="ECO:0000313" key="2">
    <source>
        <dbReference type="EMBL" id="GMM51940.1"/>
    </source>
</evidence>
<proteinExistence type="predicted"/>
<organism evidence="2 3">
    <name type="scientific">Starmerella bacillaris</name>
    <name type="common">Yeast</name>
    <name type="synonym">Candida zemplinina</name>
    <dbReference type="NCBI Taxonomy" id="1247836"/>
    <lineage>
        <taxon>Eukaryota</taxon>
        <taxon>Fungi</taxon>
        <taxon>Dikarya</taxon>
        <taxon>Ascomycota</taxon>
        <taxon>Saccharomycotina</taxon>
        <taxon>Dipodascomycetes</taxon>
        <taxon>Dipodascales</taxon>
        <taxon>Trichomonascaceae</taxon>
        <taxon>Starmerella</taxon>
    </lineage>
</organism>
<dbReference type="Proteomes" id="UP001362899">
    <property type="component" value="Unassembled WGS sequence"/>
</dbReference>
<gene>
    <name evidence="2" type="ORF">DASB73_029030</name>
</gene>
<keyword evidence="1" id="KW-0175">Coiled coil</keyword>
<evidence type="ECO:0000256" key="1">
    <source>
        <dbReference type="SAM" id="Coils"/>
    </source>
</evidence>
<accession>A0AAV5RK76</accession>
<evidence type="ECO:0000313" key="3">
    <source>
        <dbReference type="Proteomes" id="UP001362899"/>
    </source>
</evidence>
<sequence length="210" mass="24663">MNNQLETKLFLRRATKNVSNATRKVQKRIENPKTSLFHDNIDILHLEYNRRKLLLNNRNAQTKELYKLVPENDAPKLLEQRALHRRHEMRLADVKSFEEIIEKLQKQKHALQQTCNVFNQAEQSELQVLDLQIEKMEALFDIKITEPDSYGFIGIEFNDLHKLVFLKAINGDYKYIRIPNCDMETRIMTDVPISFSQAICIAYGMVSNSE</sequence>
<protein>
    <recommendedName>
        <fullName evidence="4">Kinetochore protein SPC25</fullName>
    </recommendedName>
</protein>
<dbReference type="EMBL" id="BTGC01000008">
    <property type="protein sequence ID" value="GMM51940.1"/>
    <property type="molecule type" value="Genomic_DNA"/>
</dbReference>
<keyword evidence="3" id="KW-1185">Reference proteome</keyword>
<evidence type="ECO:0008006" key="4">
    <source>
        <dbReference type="Google" id="ProtNLM"/>
    </source>
</evidence>